<organism evidence="1 2">
    <name type="scientific">Aurantimonas coralicida</name>
    <dbReference type="NCBI Taxonomy" id="182270"/>
    <lineage>
        <taxon>Bacteria</taxon>
        <taxon>Pseudomonadati</taxon>
        <taxon>Pseudomonadota</taxon>
        <taxon>Alphaproteobacteria</taxon>
        <taxon>Hyphomicrobiales</taxon>
        <taxon>Aurantimonadaceae</taxon>
        <taxon>Aurantimonas</taxon>
    </lineage>
</organism>
<gene>
    <name evidence="1" type="ORF">ENH89_17725</name>
</gene>
<dbReference type="InterPro" id="IPR045622">
    <property type="entry name" value="DUF6441"/>
</dbReference>
<sequence length="246" mass="26792">MTFKVLYRAAKGEFEEAMAEMKRPMAEAATAAIEEAGATIKVGARADIARAGFSKRFQNALRVDTFPRRPKVSIDAAAFIFSKVPYAEVFESGATIRGKPRLWIPLEGTPKKIGRDRMTAKRFAQRIGPLTFLDRGGRRPLLGARAALTRSQANKARPKVSLAALRRGADGTATGRTVLRTVPLFLGVSSIVVPKKFSVRKIIDKAAGRLAEIYVRQIARLLGGFAGLALLLRQLAEPLVEAGEYV</sequence>
<name>A0A9C9NIQ0_9HYPH</name>
<evidence type="ECO:0000313" key="2">
    <source>
        <dbReference type="Proteomes" id="UP000885680"/>
    </source>
</evidence>
<dbReference type="Pfam" id="PF20039">
    <property type="entry name" value="DUF6441"/>
    <property type="match status" value="1"/>
</dbReference>
<evidence type="ECO:0000313" key="1">
    <source>
        <dbReference type="EMBL" id="HEU02128.1"/>
    </source>
</evidence>
<feature type="non-terminal residue" evidence="1">
    <location>
        <position position="246"/>
    </location>
</feature>
<protein>
    <submittedName>
        <fullName evidence="1">Uncharacterized protein</fullName>
    </submittedName>
</protein>
<reference evidence="1" key="1">
    <citation type="journal article" date="2020" name="mSystems">
        <title>Genome- and Community-Level Interaction Insights into Carbon Utilization and Element Cycling Functions of Hydrothermarchaeota in Hydrothermal Sediment.</title>
        <authorList>
            <person name="Zhou Z."/>
            <person name="Liu Y."/>
            <person name="Xu W."/>
            <person name="Pan J."/>
            <person name="Luo Z.H."/>
            <person name="Li M."/>
        </authorList>
    </citation>
    <scope>NUCLEOTIDE SEQUENCE</scope>
    <source>
        <strain evidence="1">HyVt-347</strain>
    </source>
</reference>
<accession>A0A9C9NIQ0</accession>
<dbReference type="AlphaFoldDB" id="A0A9C9NIQ0"/>
<dbReference type="Proteomes" id="UP000885680">
    <property type="component" value="Unassembled WGS sequence"/>
</dbReference>
<comment type="caution">
    <text evidence="1">The sequence shown here is derived from an EMBL/GenBank/DDBJ whole genome shotgun (WGS) entry which is preliminary data.</text>
</comment>
<dbReference type="EMBL" id="DRGN01000260">
    <property type="protein sequence ID" value="HEU02128.1"/>
    <property type="molecule type" value="Genomic_DNA"/>
</dbReference>
<proteinExistence type="predicted"/>